<dbReference type="SUPFAM" id="SSF53756">
    <property type="entry name" value="UDP-Glycosyltransferase/glycogen phosphorylase"/>
    <property type="match status" value="1"/>
</dbReference>
<dbReference type="InterPro" id="IPR001296">
    <property type="entry name" value="Glyco_trans_1"/>
</dbReference>
<organism evidence="3 4">
    <name type="scientific">Christiangramia aestuarii</name>
    <dbReference type="NCBI Taxonomy" id="1028746"/>
    <lineage>
        <taxon>Bacteria</taxon>
        <taxon>Pseudomonadati</taxon>
        <taxon>Bacteroidota</taxon>
        <taxon>Flavobacteriia</taxon>
        <taxon>Flavobacteriales</taxon>
        <taxon>Flavobacteriaceae</taxon>
        <taxon>Christiangramia</taxon>
    </lineage>
</organism>
<dbReference type="GO" id="GO:0016757">
    <property type="term" value="F:glycosyltransferase activity"/>
    <property type="evidence" value="ECO:0007669"/>
    <property type="project" value="InterPro"/>
</dbReference>
<dbReference type="EMBL" id="VJVW01000001">
    <property type="protein sequence ID" value="MUP41300.1"/>
    <property type="molecule type" value="Genomic_DNA"/>
</dbReference>
<dbReference type="AlphaFoldDB" id="A0A7M3SXG9"/>
<keyword evidence="3" id="KW-0808">Transferase</keyword>
<evidence type="ECO:0000259" key="2">
    <source>
        <dbReference type="Pfam" id="PF13439"/>
    </source>
</evidence>
<comment type="caution">
    <text evidence="3">The sequence shown here is derived from an EMBL/GenBank/DDBJ whole genome shotgun (WGS) entry which is preliminary data.</text>
</comment>
<dbReference type="RefSeq" id="WP_156273439.1">
    <property type="nucleotide sequence ID" value="NZ_BAABGI010000002.1"/>
</dbReference>
<dbReference type="Proteomes" id="UP000460416">
    <property type="component" value="Unassembled WGS sequence"/>
</dbReference>
<evidence type="ECO:0000259" key="1">
    <source>
        <dbReference type="Pfam" id="PF00534"/>
    </source>
</evidence>
<reference evidence="3 4" key="1">
    <citation type="submission" date="2019-07" db="EMBL/GenBank/DDBJ databases">
        <title>Gramella aestuarii sp. nov., isolated from a tidal flat, and emended description of Gramella echinicola.</title>
        <authorList>
            <person name="Liu L."/>
        </authorList>
    </citation>
    <scope>NUCLEOTIDE SEQUENCE [LARGE SCALE GENOMIC DNA]</scope>
    <source>
        <strain evidence="3 4">BS12</strain>
    </source>
</reference>
<dbReference type="Pfam" id="PF00534">
    <property type="entry name" value="Glycos_transf_1"/>
    <property type="match status" value="1"/>
</dbReference>
<name>A0A7M3SXG9_9FLAO</name>
<protein>
    <submittedName>
        <fullName evidence="3">Glycosyltransferase family 4 protein</fullName>
    </submittedName>
</protein>
<gene>
    <name evidence="3" type="ORF">FLP08_01800</name>
</gene>
<dbReference type="OrthoDB" id="1522162at2"/>
<evidence type="ECO:0000313" key="3">
    <source>
        <dbReference type="EMBL" id="MUP41300.1"/>
    </source>
</evidence>
<dbReference type="PANTHER" id="PTHR12526:SF627">
    <property type="entry name" value="D-RHAMNOSYLTRANSFERASE WBPZ"/>
    <property type="match status" value="1"/>
</dbReference>
<sequence length="372" mass="42826">MNILHVSGATSWGGNEQQLMYLIDELPKHGVKQKFFCYKNSPLFEKLQDKPVEIIATEYMKPHSSGYRKTLTKIVRDHQIDILHLHTSDAVTGYVLADIFHKLDTPTIYARKSIRRKNSYLSQLKYNYKNIHKITCISEYVKHHFSKLLSEENKKKLVIVRNGVNLSENQTPAPFQLREKLSIPDSKLLVGNIANHTKAKDLKTLVRAIHHLVFELKLTDFHLVQIGEFTKRTEEYKSLAKELKVDKYISFMGFTEKASRFLPQFDVFVMSSEREGGPSSVIEALYYKTPVVSTRVGVVDEVIDHGINGFSAQVGDHKTLAGSILELQKNAELREEFAQRSHDLFLKNFTAERLGRDTFEVYKEILKGKKQR</sequence>
<feature type="domain" description="Glycosyltransferase subfamily 4-like N-terminal" evidence="2">
    <location>
        <begin position="12"/>
        <end position="167"/>
    </location>
</feature>
<dbReference type="PANTHER" id="PTHR12526">
    <property type="entry name" value="GLYCOSYLTRANSFERASE"/>
    <property type="match status" value="1"/>
</dbReference>
<evidence type="ECO:0000313" key="4">
    <source>
        <dbReference type="Proteomes" id="UP000460416"/>
    </source>
</evidence>
<dbReference type="Pfam" id="PF13439">
    <property type="entry name" value="Glyco_transf_4"/>
    <property type="match status" value="1"/>
</dbReference>
<accession>A0A7M3SXG9</accession>
<feature type="domain" description="Glycosyl transferase family 1" evidence="1">
    <location>
        <begin position="177"/>
        <end position="340"/>
    </location>
</feature>
<proteinExistence type="predicted"/>
<dbReference type="Gene3D" id="3.40.50.2000">
    <property type="entry name" value="Glycogen Phosphorylase B"/>
    <property type="match status" value="2"/>
</dbReference>
<keyword evidence="4" id="KW-1185">Reference proteome</keyword>
<dbReference type="CDD" id="cd03801">
    <property type="entry name" value="GT4_PimA-like"/>
    <property type="match status" value="1"/>
</dbReference>
<dbReference type="InterPro" id="IPR028098">
    <property type="entry name" value="Glyco_trans_4-like_N"/>
</dbReference>